<dbReference type="PRINTS" id="PR00080">
    <property type="entry name" value="SDRFAMILY"/>
</dbReference>
<proteinExistence type="inferred from homology"/>
<dbReference type="EMBL" id="JBHSEN010000001">
    <property type="protein sequence ID" value="MFC4428252.1"/>
    <property type="molecule type" value="Genomic_DNA"/>
</dbReference>
<comment type="similarity">
    <text evidence="1">Belongs to the short-chain dehydrogenases/reductases (SDR) family.</text>
</comment>
<protein>
    <submittedName>
        <fullName evidence="3">SDR family NAD(P)-dependent oxidoreductase</fullName>
        <ecNumber evidence="3">1.1.1.-</ecNumber>
    </submittedName>
</protein>
<dbReference type="PANTHER" id="PTHR24321:SF8">
    <property type="entry name" value="ESTRADIOL 17-BETA-DEHYDROGENASE 8-RELATED"/>
    <property type="match status" value="1"/>
</dbReference>
<dbReference type="RefSeq" id="WP_344230423.1">
    <property type="nucleotide sequence ID" value="NZ_BAAALH010000002.1"/>
</dbReference>
<evidence type="ECO:0000256" key="2">
    <source>
        <dbReference type="ARBA" id="ARBA00023002"/>
    </source>
</evidence>
<sequence>MLLEHLNGLITGAAGGIGRAAALACSREGATVVIADLPTQRERLEETAEAIRAIGGSAHIEYIDVTSLDDQRRAASAVVTEFGSLDFTFNNAGVEQETPFLDITEAAFDWVMNINTKGVFLGMKAQLEIMIPQGSGAIVNMASAAGIRGLAGYAGYASSKHAVVGLTKSVAVEYGDTGVRINAVAPAAIDSPMLQELSEEARDDLVVLQAIKRLGDPDEAAQAAVWLASPRASFVTGTVLSVDAGSSAF</sequence>
<keyword evidence="2 3" id="KW-0560">Oxidoreductase</keyword>
<name>A0ABV8XUH8_9MICC</name>
<dbReference type="InterPro" id="IPR020904">
    <property type="entry name" value="Sc_DH/Rdtase_CS"/>
</dbReference>
<dbReference type="Pfam" id="PF13561">
    <property type="entry name" value="adh_short_C2"/>
    <property type="match status" value="1"/>
</dbReference>
<dbReference type="SUPFAM" id="SSF51735">
    <property type="entry name" value="NAD(P)-binding Rossmann-fold domains"/>
    <property type="match status" value="1"/>
</dbReference>
<reference evidence="4" key="1">
    <citation type="journal article" date="2019" name="Int. J. Syst. Evol. Microbiol.">
        <title>The Global Catalogue of Microorganisms (GCM) 10K type strain sequencing project: providing services to taxonomists for standard genome sequencing and annotation.</title>
        <authorList>
            <consortium name="The Broad Institute Genomics Platform"/>
            <consortium name="The Broad Institute Genome Sequencing Center for Infectious Disease"/>
            <person name="Wu L."/>
            <person name="Ma J."/>
        </authorList>
    </citation>
    <scope>NUCLEOTIDE SEQUENCE [LARGE SCALE GENOMIC DNA]</scope>
    <source>
        <strain evidence="4">CGMCC 1.12125</strain>
    </source>
</reference>
<dbReference type="InterPro" id="IPR036291">
    <property type="entry name" value="NAD(P)-bd_dom_sf"/>
</dbReference>
<evidence type="ECO:0000313" key="3">
    <source>
        <dbReference type="EMBL" id="MFC4428252.1"/>
    </source>
</evidence>
<dbReference type="Gene3D" id="3.40.50.720">
    <property type="entry name" value="NAD(P)-binding Rossmann-like Domain"/>
    <property type="match status" value="1"/>
</dbReference>
<accession>A0ABV8XUH8</accession>
<dbReference type="EC" id="1.1.1.-" evidence="3"/>
<dbReference type="GO" id="GO:0016491">
    <property type="term" value="F:oxidoreductase activity"/>
    <property type="evidence" value="ECO:0007669"/>
    <property type="project" value="UniProtKB-KW"/>
</dbReference>
<dbReference type="InterPro" id="IPR002347">
    <property type="entry name" value="SDR_fam"/>
</dbReference>
<evidence type="ECO:0000256" key="1">
    <source>
        <dbReference type="ARBA" id="ARBA00006484"/>
    </source>
</evidence>
<dbReference type="Proteomes" id="UP001595965">
    <property type="component" value="Unassembled WGS sequence"/>
</dbReference>
<dbReference type="PRINTS" id="PR00081">
    <property type="entry name" value="GDHRDH"/>
</dbReference>
<comment type="caution">
    <text evidence="3">The sequence shown here is derived from an EMBL/GenBank/DDBJ whole genome shotgun (WGS) entry which is preliminary data.</text>
</comment>
<organism evidence="3 4">
    <name type="scientific">Citricoccus alkalitolerans</name>
    <dbReference type="NCBI Taxonomy" id="246603"/>
    <lineage>
        <taxon>Bacteria</taxon>
        <taxon>Bacillati</taxon>
        <taxon>Actinomycetota</taxon>
        <taxon>Actinomycetes</taxon>
        <taxon>Micrococcales</taxon>
        <taxon>Micrococcaceae</taxon>
        <taxon>Citricoccus</taxon>
    </lineage>
</organism>
<dbReference type="CDD" id="cd05233">
    <property type="entry name" value="SDR_c"/>
    <property type="match status" value="1"/>
</dbReference>
<gene>
    <name evidence="3" type="ORF">ACFO0K_01000</name>
</gene>
<keyword evidence="4" id="KW-1185">Reference proteome</keyword>
<dbReference type="PANTHER" id="PTHR24321">
    <property type="entry name" value="DEHYDROGENASES, SHORT CHAIN"/>
    <property type="match status" value="1"/>
</dbReference>
<evidence type="ECO:0000313" key="4">
    <source>
        <dbReference type="Proteomes" id="UP001595965"/>
    </source>
</evidence>
<dbReference type="PROSITE" id="PS00061">
    <property type="entry name" value="ADH_SHORT"/>
    <property type="match status" value="1"/>
</dbReference>